<dbReference type="EMBL" id="FNUT01000009">
    <property type="protein sequence ID" value="SEG53655.1"/>
    <property type="molecule type" value="Genomic_DNA"/>
</dbReference>
<keyword evidence="3" id="KW-1185">Reference proteome</keyword>
<proteinExistence type="predicted"/>
<evidence type="ECO:0000313" key="3">
    <source>
        <dbReference type="Proteomes" id="UP000236731"/>
    </source>
</evidence>
<name>A0A1H6B022_9SPHI</name>
<feature type="region of interest" description="Disordered" evidence="1">
    <location>
        <begin position="1"/>
        <end position="35"/>
    </location>
</feature>
<gene>
    <name evidence="2" type="ORF">SAMN05421877_10954</name>
</gene>
<organism evidence="2 3">
    <name type="scientific">Sphingobacterium lactis</name>
    <dbReference type="NCBI Taxonomy" id="797291"/>
    <lineage>
        <taxon>Bacteria</taxon>
        <taxon>Pseudomonadati</taxon>
        <taxon>Bacteroidota</taxon>
        <taxon>Sphingobacteriia</taxon>
        <taxon>Sphingobacteriales</taxon>
        <taxon>Sphingobacteriaceae</taxon>
        <taxon>Sphingobacterium</taxon>
    </lineage>
</organism>
<accession>A0A1H6B022</accession>
<reference evidence="3" key="1">
    <citation type="submission" date="2016-10" db="EMBL/GenBank/DDBJ databases">
        <authorList>
            <person name="Varghese N."/>
            <person name="Submissions S."/>
        </authorList>
    </citation>
    <scope>NUCLEOTIDE SEQUENCE [LARGE SCALE GENOMIC DNA]</scope>
    <source>
        <strain evidence="3">DSM 22361</strain>
    </source>
</reference>
<dbReference type="Proteomes" id="UP000236731">
    <property type="component" value="Unassembled WGS sequence"/>
</dbReference>
<feature type="region of interest" description="Disordered" evidence="1">
    <location>
        <begin position="47"/>
        <end position="66"/>
    </location>
</feature>
<dbReference type="AlphaFoldDB" id="A0A1H6B022"/>
<sequence>MTCASEGARIPSKAQEIRHTGLPHNSCASEGVPSKAQENTHLPSAQLLRQRGGSIQGTRDPHTSLSHNSCASNVFSIKKATNGRLNISNLTSHISHLLRVFLPENRDLQVFSWIFFQVFHELVQTFRCVGQVVVQLFIVDKLAK</sequence>
<protein>
    <submittedName>
        <fullName evidence="2">Uncharacterized protein</fullName>
    </submittedName>
</protein>
<evidence type="ECO:0000313" key="2">
    <source>
        <dbReference type="EMBL" id="SEG53655.1"/>
    </source>
</evidence>
<evidence type="ECO:0000256" key="1">
    <source>
        <dbReference type="SAM" id="MobiDB-lite"/>
    </source>
</evidence>